<keyword evidence="5 8" id="KW-1133">Transmembrane helix</keyword>
<evidence type="ECO:0000256" key="5">
    <source>
        <dbReference type="ARBA" id="ARBA00022989"/>
    </source>
</evidence>
<dbReference type="GO" id="GO:0016020">
    <property type="term" value="C:membrane"/>
    <property type="evidence" value="ECO:0007669"/>
    <property type="project" value="TreeGrafter"/>
</dbReference>
<comment type="subcellular location">
    <subcellularLocation>
        <location evidence="1">Endomembrane system</location>
        <topology evidence="1">Multi-pass membrane protein</topology>
    </subcellularLocation>
</comment>
<evidence type="ECO:0000256" key="7">
    <source>
        <dbReference type="SAM" id="MobiDB-lite"/>
    </source>
</evidence>
<evidence type="ECO:0000256" key="3">
    <source>
        <dbReference type="ARBA" id="ARBA00022448"/>
    </source>
</evidence>
<sequence>MSLQPIAIELCQGSALRGRRRSSIRPQNLLPLLFTPGAPPPNQNESAVADEACAPGNISTDSPSHSLGLLSPISDAHMSSHSSSFSTKRHHDALSTHKSITTVSPTVSPSDSALSRDSYFEPRRIPDHDPRLKWRLASALFLYFLNGWGDGVTGTALPYFREEFHLSYMTSSLLFVATTCGYTSGTLLVPRVMNFLGRFYLTDIKLGVFPLSPFRIALSKKSTSGVGHSASQARYLALILCSALPPTNFIMMGSKSGFLTMFMAYVLIAFGRSILTGLGAVASPLVFQATAAAGLPWAHFYFGSLVLAAVSAVFLGITFTPTAREFAMDRKNALDEAESRSRPPPTTASDRDSTSIRVPSVPANQLRLVASMPYQWAVSLFTLLYCGSETTTQGLIVQYLLAVRSADPNTVGYVTSGFWAGISASRFAWSYFSPSGLSLGMHLFIWFIDSTIENAVSAALIGAVFGPVFPACLELANDLLPAEVNMISMGIVSAAGSMGSAIFPFVTGVITTRYTMKCWSYITVAQCALLFGTWYLFPTRQPPRRAIAV</sequence>
<dbReference type="EMBL" id="JARJCN010000003">
    <property type="protein sequence ID" value="KAJ7102145.1"/>
    <property type="molecule type" value="Genomic_DNA"/>
</dbReference>
<keyword evidence="6 8" id="KW-0472">Membrane</keyword>
<keyword evidence="10" id="KW-1185">Reference proteome</keyword>
<feature type="transmembrane region" description="Helical" evidence="8">
    <location>
        <begin position="519"/>
        <end position="537"/>
    </location>
</feature>
<dbReference type="InterPro" id="IPR036259">
    <property type="entry name" value="MFS_trans_sf"/>
</dbReference>
<evidence type="ECO:0000256" key="8">
    <source>
        <dbReference type="SAM" id="Phobius"/>
    </source>
</evidence>
<feature type="transmembrane region" description="Helical" evidence="8">
    <location>
        <begin position="258"/>
        <end position="280"/>
    </location>
</feature>
<dbReference type="InterPro" id="IPR051788">
    <property type="entry name" value="MFS_Transporter"/>
</dbReference>
<dbReference type="PANTHER" id="PTHR23514">
    <property type="entry name" value="BYPASS OF STOP CODON PROTEIN 6"/>
    <property type="match status" value="1"/>
</dbReference>
<feature type="transmembrane region" description="Helical" evidence="8">
    <location>
        <begin position="487"/>
        <end position="507"/>
    </location>
</feature>
<accession>A0AAD6UGN5</accession>
<gene>
    <name evidence="9" type="ORF">B0H15DRAFT_795717</name>
</gene>
<protein>
    <submittedName>
        <fullName evidence="9">MFS general substrate transporter</fullName>
    </submittedName>
</protein>
<reference evidence="9" key="1">
    <citation type="submission" date="2023-03" db="EMBL/GenBank/DDBJ databases">
        <title>Massive genome expansion in bonnet fungi (Mycena s.s.) driven by repeated elements and novel gene families across ecological guilds.</title>
        <authorList>
            <consortium name="Lawrence Berkeley National Laboratory"/>
            <person name="Harder C.B."/>
            <person name="Miyauchi S."/>
            <person name="Viragh M."/>
            <person name="Kuo A."/>
            <person name="Thoen E."/>
            <person name="Andreopoulos B."/>
            <person name="Lu D."/>
            <person name="Skrede I."/>
            <person name="Drula E."/>
            <person name="Henrissat B."/>
            <person name="Morin E."/>
            <person name="Kohler A."/>
            <person name="Barry K."/>
            <person name="LaButti K."/>
            <person name="Morin E."/>
            <person name="Salamov A."/>
            <person name="Lipzen A."/>
            <person name="Mereny Z."/>
            <person name="Hegedus B."/>
            <person name="Baldrian P."/>
            <person name="Stursova M."/>
            <person name="Weitz H."/>
            <person name="Taylor A."/>
            <person name="Grigoriev I.V."/>
            <person name="Nagy L.G."/>
            <person name="Martin F."/>
            <person name="Kauserud H."/>
        </authorList>
    </citation>
    <scope>NUCLEOTIDE SEQUENCE</scope>
    <source>
        <strain evidence="9">CBHHK173m</strain>
    </source>
</reference>
<evidence type="ECO:0000256" key="4">
    <source>
        <dbReference type="ARBA" id="ARBA00022692"/>
    </source>
</evidence>
<comment type="similarity">
    <text evidence="2">Belongs to the major facilitator superfamily.</text>
</comment>
<name>A0AAD6UGN5_9AGAR</name>
<evidence type="ECO:0000313" key="9">
    <source>
        <dbReference type="EMBL" id="KAJ7102145.1"/>
    </source>
</evidence>
<evidence type="ECO:0000256" key="6">
    <source>
        <dbReference type="ARBA" id="ARBA00023136"/>
    </source>
</evidence>
<comment type="caution">
    <text evidence="9">The sequence shown here is derived from an EMBL/GenBank/DDBJ whole genome shotgun (WGS) entry which is preliminary data.</text>
</comment>
<organism evidence="9 10">
    <name type="scientific">Mycena belliarum</name>
    <dbReference type="NCBI Taxonomy" id="1033014"/>
    <lineage>
        <taxon>Eukaryota</taxon>
        <taxon>Fungi</taxon>
        <taxon>Dikarya</taxon>
        <taxon>Basidiomycota</taxon>
        <taxon>Agaricomycotina</taxon>
        <taxon>Agaricomycetes</taxon>
        <taxon>Agaricomycetidae</taxon>
        <taxon>Agaricales</taxon>
        <taxon>Marasmiineae</taxon>
        <taxon>Mycenaceae</taxon>
        <taxon>Mycena</taxon>
    </lineage>
</organism>
<feature type="transmembrane region" description="Helical" evidence="8">
    <location>
        <begin position="166"/>
        <end position="189"/>
    </location>
</feature>
<dbReference type="Gene3D" id="1.20.1250.20">
    <property type="entry name" value="MFS general substrate transporter like domains"/>
    <property type="match status" value="1"/>
</dbReference>
<feature type="transmembrane region" description="Helical" evidence="8">
    <location>
        <begin position="454"/>
        <end position="475"/>
    </location>
</feature>
<proteinExistence type="inferred from homology"/>
<dbReference type="PANTHER" id="PTHR23514:SF3">
    <property type="entry name" value="BYPASS OF STOP CODON PROTEIN 6"/>
    <property type="match status" value="1"/>
</dbReference>
<feature type="transmembrane region" description="Helical" evidence="8">
    <location>
        <begin position="300"/>
        <end position="320"/>
    </location>
</feature>
<evidence type="ECO:0000256" key="2">
    <source>
        <dbReference type="ARBA" id="ARBA00008335"/>
    </source>
</evidence>
<dbReference type="SUPFAM" id="SSF103473">
    <property type="entry name" value="MFS general substrate transporter"/>
    <property type="match status" value="1"/>
</dbReference>
<dbReference type="AlphaFoldDB" id="A0AAD6UGN5"/>
<keyword evidence="3" id="KW-0813">Transport</keyword>
<evidence type="ECO:0000313" key="10">
    <source>
        <dbReference type="Proteomes" id="UP001222325"/>
    </source>
</evidence>
<evidence type="ECO:0000256" key="1">
    <source>
        <dbReference type="ARBA" id="ARBA00004127"/>
    </source>
</evidence>
<feature type="region of interest" description="Disordered" evidence="7">
    <location>
        <begin position="334"/>
        <end position="355"/>
    </location>
</feature>
<dbReference type="GO" id="GO:0012505">
    <property type="term" value="C:endomembrane system"/>
    <property type="evidence" value="ECO:0007669"/>
    <property type="project" value="UniProtKB-SubCell"/>
</dbReference>
<feature type="transmembrane region" description="Helical" evidence="8">
    <location>
        <begin position="428"/>
        <end position="448"/>
    </location>
</feature>
<dbReference type="Proteomes" id="UP001222325">
    <property type="component" value="Unassembled WGS sequence"/>
</dbReference>
<keyword evidence="4 8" id="KW-0812">Transmembrane</keyword>